<dbReference type="Proteomes" id="UP000619118">
    <property type="component" value="Unassembled WGS sequence"/>
</dbReference>
<reference evidence="3" key="1">
    <citation type="journal article" date="2019" name="Int. J. Syst. Evol. Microbiol.">
        <title>The Global Catalogue of Microorganisms (GCM) 10K type strain sequencing project: providing services to taxonomists for standard genome sequencing and annotation.</title>
        <authorList>
            <consortium name="The Broad Institute Genomics Platform"/>
            <consortium name="The Broad Institute Genome Sequencing Center for Infectious Disease"/>
            <person name="Wu L."/>
            <person name="Ma J."/>
        </authorList>
    </citation>
    <scope>NUCLEOTIDE SEQUENCE [LARGE SCALE GENOMIC DNA]</scope>
    <source>
        <strain evidence="3">JCM 32306</strain>
    </source>
</reference>
<organism evidence="2 3">
    <name type="scientific">Shewanella litoralis</name>
    <dbReference type="NCBI Taxonomy" id="2282700"/>
    <lineage>
        <taxon>Bacteria</taxon>
        <taxon>Pseudomonadati</taxon>
        <taxon>Pseudomonadota</taxon>
        <taxon>Gammaproteobacteria</taxon>
        <taxon>Alteromonadales</taxon>
        <taxon>Shewanellaceae</taxon>
        <taxon>Shewanella</taxon>
    </lineage>
</organism>
<dbReference type="PROSITE" id="PS51192">
    <property type="entry name" value="HELICASE_ATP_BIND_1"/>
    <property type="match status" value="1"/>
</dbReference>
<dbReference type="Pfam" id="PF00270">
    <property type="entry name" value="DEAD"/>
    <property type="match status" value="1"/>
</dbReference>
<dbReference type="SMART" id="SM00487">
    <property type="entry name" value="DEXDc"/>
    <property type="match status" value="1"/>
</dbReference>
<evidence type="ECO:0000313" key="3">
    <source>
        <dbReference type="Proteomes" id="UP000619118"/>
    </source>
</evidence>
<dbReference type="InterPro" id="IPR027417">
    <property type="entry name" value="P-loop_NTPase"/>
</dbReference>
<evidence type="ECO:0000313" key="2">
    <source>
        <dbReference type="EMBL" id="GGQ10552.1"/>
    </source>
</evidence>
<feature type="domain" description="Helicase ATP-binding" evidence="1">
    <location>
        <begin position="18"/>
        <end position="172"/>
    </location>
</feature>
<dbReference type="InterPro" id="IPR011545">
    <property type="entry name" value="DEAD/DEAH_box_helicase_dom"/>
</dbReference>
<accession>A0ABQ2R2L3</accession>
<dbReference type="Gene3D" id="3.40.50.300">
    <property type="entry name" value="P-loop containing nucleotide triphosphate hydrolases"/>
    <property type="match status" value="1"/>
</dbReference>
<protein>
    <recommendedName>
        <fullName evidence="1">Helicase ATP-binding domain-containing protein</fullName>
    </recommendedName>
</protein>
<dbReference type="RefSeq" id="WP_160052993.1">
    <property type="nucleotide sequence ID" value="NZ_BMQX01000004.1"/>
</dbReference>
<gene>
    <name evidence="2" type="ORF">GCM10009411_09180</name>
</gene>
<keyword evidence="3" id="KW-1185">Reference proteome</keyword>
<sequence>MTLLTELTLGQDQFISDLSIKIEHYLTHLGAPTGCGKTTFIIEELAKKSKVLMLCPVNVQVAQLAHDFKDDPRVQCLTANDTSNSLDADVIVCVYDKLQQLLDSGVHFSEYTLVIDEAHKIYQAASYRESALTPILNAIDDHTFKQVITISATFQRDIFPLEFNEQIEILHRNKSQPKAEVHFYKNRTSLEESLLTIYPTDGKVAIIRLNDKEAIKQMKVGFEMQDMRVLEIHSDNQKSSEVIQFLETSHIADYDIVLCTSLLDEAINIKNNNIEMVHIFGKLHCDEIKQFIGRCRKSSPEFCLHLLNFELNRVQIEISEERKNLESLCHSALTFCTDLNKLGTPMSSAVSKVNYTVECHQRFSPIRYDSRDNLPPSINDIALLAKLYTATMEAQYQNDHTLNKALIGINCFESVKFFDTNTDEHRDLVCEILAQVSEAQENTRNLAIADYLAAADCTENDVTNLTTSAINELAEEHQQSGPISGIAQSMLKLSLILPPDQALDAIKQNRAQQVLEFAHSVQKRLDIIPIMDALKEDLKRDGKVALNGQEAIEKYFLEAYRQFAKKNSEFKNFIGKLNITGFSVQKNNKFKVTSRFIYAIIRDFTVCEEKRSGGKQSFIISKIGAFGYDYNIRSIKTSSRAKILRKSQVNVTPEVDPIP</sequence>
<name>A0ABQ2R2L3_9GAMM</name>
<comment type="caution">
    <text evidence="2">The sequence shown here is derived from an EMBL/GenBank/DDBJ whole genome shotgun (WGS) entry which is preliminary data.</text>
</comment>
<dbReference type="EMBL" id="BMQX01000004">
    <property type="protein sequence ID" value="GGQ10552.1"/>
    <property type="molecule type" value="Genomic_DNA"/>
</dbReference>
<dbReference type="InterPro" id="IPR014001">
    <property type="entry name" value="Helicase_ATP-bd"/>
</dbReference>
<proteinExistence type="predicted"/>
<evidence type="ECO:0000259" key="1">
    <source>
        <dbReference type="PROSITE" id="PS51192"/>
    </source>
</evidence>
<dbReference type="SUPFAM" id="SSF52540">
    <property type="entry name" value="P-loop containing nucleoside triphosphate hydrolases"/>
    <property type="match status" value="1"/>
</dbReference>